<feature type="coiled-coil region" evidence="2">
    <location>
        <begin position="184"/>
        <end position="215"/>
    </location>
</feature>
<feature type="domain" description="B box-type" evidence="4">
    <location>
        <begin position="66"/>
        <end position="103"/>
    </location>
</feature>
<protein>
    <recommendedName>
        <fullName evidence="4">B box-type domain-containing protein</fullName>
    </recommendedName>
</protein>
<evidence type="ECO:0000259" key="4">
    <source>
        <dbReference type="PROSITE" id="PS50119"/>
    </source>
</evidence>
<evidence type="ECO:0000256" key="1">
    <source>
        <dbReference type="PROSITE-ProRule" id="PRU00024"/>
    </source>
</evidence>
<dbReference type="SUPFAM" id="SSF101898">
    <property type="entry name" value="NHL repeat"/>
    <property type="match status" value="1"/>
</dbReference>
<organism evidence="5 6">
    <name type="scientific">Magallana gigas</name>
    <name type="common">Pacific oyster</name>
    <name type="synonym">Crassostrea gigas</name>
    <dbReference type="NCBI Taxonomy" id="29159"/>
    <lineage>
        <taxon>Eukaryota</taxon>
        <taxon>Metazoa</taxon>
        <taxon>Spiralia</taxon>
        <taxon>Lophotrochozoa</taxon>
        <taxon>Mollusca</taxon>
        <taxon>Bivalvia</taxon>
        <taxon>Autobranchia</taxon>
        <taxon>Pteriomorphia</taxon>
        <taxon>Ostreida</taxon>
        <taxon>Ostreoidea</taxon>
        <taxon>Ostreidae</taxon>
        <taxon>Magallana</taxon>
    </lineage>
</organism>
<evidence type="ECO:0000313" key="6">
    <source>
        <dbReference type="Proteomes" id="UP000005408"/>
    </source>
</evidence>
<dbReference type="SUPFAM" id="SSF57845">
    <property type="entry name" value="B-box zinc-binding domain"/>
    <property type="match status" value="1"/>
</dbReference>
<dbReference type="PANTHER" id="PTHR25462">
    <property type="entry name" value="BONUS, ISOFORM C-RELATED"/>
    <property type="match status" value="1"/>
</dbReference>
<evidence type="ECO:0000313" key="5">
    <source>
        <dbReference type="EnsemblMetazoa" id="G28943.1:cds"/>
    </source>
</evidence>
<evidence type="ECO:0000256" key="2">
    <source>
        <dbReference type="SAM" id="Coils"/>
    </source>
</evidence>
<keyword evidence="1" id="KW-0479">Metal-binding</keyword>
<accession>A0A8W8LT50</accession>
<feature type="compositionally biased region" description="Basic and acidic residues" evidence="3">
    <location>
        <begin position="477"/>
        <end position="490"/>
    </location>
</feature>
<dbReference type="PROSITE" id="PS50119">
    <property type="entry name" value="ZF_BBOX"/>
    <property type="match status" value="1"/>
</dbReference>
<evidence type="ECO:0000256" key="3">
    <source>
        <dbReference type="SAM" id="MobiDB-lite"/>
    </source>
</evidence>
<dbReference type="PANTHER" id="PTHR25462:SF296">
    <property type="entry name" value="MEIOTIC P26, ISOFORM F"/>
    <property type="match status" value="1"/>
</dbReference>
<keyword evidence="2" id="KW-0175">Coiled coil</keyword>
<dbReference type="AlphaFoldDB" id="A0A8W8LT50"/>
<dbReference type="Proteomes" id="UP000005408">
    <property type="component" value="Unassembled WGS sequence"/>
</dbReference>
<dbReference type="InterPro" id="IPR047153">
    <property type="entry name" value="TRIM45/56/19-like"/>
</dbReference>
<keyword evidence="6" id="KW-1185">Reference proteome</keyword>
<dbReference type="Gene3D" id="3.30.160.60">
    <property type="entry name" value="Classic Zinc Finger"/>
    <property type="match status" value="1"/>
</dbReference>
<reference evidence="5" key="1">
    <citation type="submission" date="2022-08" db="UniProtKB">
        <authorList>
            <consortium name="EnsemblMetazoa"/>
        </authorList>
    </citation>
    <scope>IDENTIFICATION</scope>
    <source>
        <strain evidence="5">05x7-T-G4-1.051#20</strain>
    </source>
</reference>
<name>A0A8W8LT50_MAGGI</name>
<dbReference type="Pfam" id="PF00643">
    <property type="entry name" value="zf-B_box"/>
    <property type="match status" value="1"/>
</dbReference>
<dbReference type="EnsemblMetazoa" id="G28943.1">
    <property type="protein sequence ID" value="G28943.1:cds"/>
    <property type="gene ID" value="G28943"/>
</dbReference>
<keyword evidence="1" id="KW-0862">Zinc</keyword>
<keyword evidence="1" id="KW-0863">Zinc-finger</keyword>
<dbReference type="SMART" id="SM00336">
    <property type="entry name" value="BBOX"/>
    <property type="match status" value="2"/>
</dbReference>
<dbReference type="GO" id="GO:0061630">
    <property type="term" value="F:ubiquitin protein ligase activity"/>
    <property type="evidence" value="ECO:0007669"/>
    <property type="project" value="TreeGrafter"/>
</dbReference>
<proteinExistence type="predicted"/>
<feature type="compositionally biased region" description="Polar residues" evidence="3">
    <location>
        <begin position="491"/>
        <end position="502"/>
    </location>
</feature>
<dbReference type="InterPro" id="IPR000315">
    <property type="entry name" value="Znf_B-box"/>
</dbReference>
<dbReference type="GO" id="GO:0008270">
    <property type="term" value="F:zinc ion binding"/>
    <property type="evidence" value="ECO:0007669"/>
    <property type="project" value="UniProtKB-KW"/>
</dbReference>
<sequence length="502" mass="56459">MASSSTLTKEVIGCGICGVPSQQFCNNCQVCVCVDCIKNHADVFPSLPHDIVLLKDRRLRLIFLACEFHPGQYCETNCETCNLAVCIKCTQSGAHQGHNVVELYKVVEAKKQEIEKQTAEIESEIITKYQATLTDIESKIFKVTNECDKRENERERLRNIWHQEVDIIFNKVGSFTQFIKDYNLAALTTQRTNIEQQLQEIILKVEQNKEILNSNLPYEVVNYQSTVKEPKEISNDFEIRLPCLKSNAVGDTELSIKMGEIQATMTQTSQTCLANGLTLLSTKELLSKSKVVASISTKYKPLFRVACVGTDEAFITGKGKTISRIDIRGSVLDTFTTECQTRPSGISANEQGELLYSDCDRRTLNFVRQGQGEVFITLPKGWDPYSLCCCKSGDILVHVSCGGKNRIIRYKGEHLTQDIDLDQDGNPIFKEGKFTLNMVENNNGDKIHNTNVTNLIPLKKLKMSEEMYDEFLPTEERLSLSESSTKDDSFKSNGSESLSARK</sequence>
<feature type="region of interest" description="Disordered" evidence="3">
    <location>
        <begin position="477"/>
        <end position="502"/>
    </location>
</feature>